<evidence type="ECO:0000313" key="2">
    <source>
        <dbReference type="Proteomes" id="UP001056978"/>
    </source>
</evidence>
<dbReference type="EMBL" id="CM043770">
    <property type="protein sequence ID" value="KAI4840869.1"/>
    <property type="molecule type" value="Genomic_DNA"/>
</dbReference>
<reference evidence="1" key="1">
    <citation type="submission" date="2022-06" db="EMBL/GenBank/DDBJ databases">
        <title>The First Complete Genome of the Simian Malaria Parasite Plasmodium brasilianum.</title>
        <authorList>
            <person name="Bajic M."/>
            <person name="Ravishankar S."/>
        </authorList>
    </citation>
    <scope>NUCLEOTIDE SEQUENCE</scope>
    <source>
        <strain evidence="1">Bolivian I</strain>
    </source>
</reference>
<sequence length="501" mass="58241">MEMDKILIDSYPYSIYKELNDEVKNANDGKYCSEFENVKQGYKDESVKLCKKVSKLLGFVFNKSTQKEFKEYCSQYKFWVYEEVKKLFNEGTSDGDIEDVIKKFYNLQLNLFNFHSKNYCSYRFDYKTLEGLKYNIEEKSLYDYFKNYNTIKTSDTCNKCKNDEYKKYLNSISVIYNNVKENCCTPGIWDCSNYFLSCEDDFDPSKLLSALGSEEKGNCEGLKTITAEFNDKKSYSEEFDNEFMSAINYGGCYSQTKGTLEEGTTRPVCILYSNFVSSPHDEPTARSDGTKATVSRPAADNANSISGADSGKDVQGDGKGNEGGPSATDVKKEIPITKLTHYPYKWSFKSGGDLDCRSRSKNKDSMRLCGYMDELVEGQFATQMEGTKGYKVQAGRSWKEEDLEPVRERMRKRRSANESNILSNIFIRISTGVTLFTPFGSRLRRDRKRKQRYRYDFTDLYTRKRPRRFLKRTYRHSDRRRFNVVNIEDELYSSNDLRNIN</sequence>
<proteinExistence type="predicted"/>
<name>A0ACB9YEE7_PLABR</name>
<accession>A0ACB9YEE7</accession>
<keyword evidence="2" id="KW-1185">Reference proteome</keyword>
<dbReference type="Proteomes" id="UP001056978">
    <property type="component" value="Chromosome 2"/>
</dbReference>
<comment type="caution">
    <text evidence="1">The sequence shown here is derived from an EMBL/GenBank/DDBJ whole genome shotgun (WGS) entry which is preliminary data.</text>
</comment>
<evidence type="ECO:0000313" key="1">
    <source>
        <dbReference type="EMBL" id="KAI4840869.1"/>
    </source>
</evidence>
<gene>
    <name evidence="1" type="ORF">MKS88_000632</name>
</gene>
<protein>
    <submittedName>
        <fullName evidence="1">Uncharacterized protein</fullName>
    </submittedName>
</protein>
<organism evidence="1 2">
    <name type="scientific">Plasmodium brasilianum</name>
    <dbReference type="NCBI Taxonomy" id="5824"/>
    <lineage>
        <taxon>Eukaryota</taxon>
        <taxon>Sar</taxon>
        <taxon>Alveolata</taxon>
        <taxon>Apicomplexa</taxon>
        <taxon>Aconoidasida</taxon>
        <taxon>Haemosporida</taxon>
        <taxon>Plasmodiidae</taxon>
        <taxon>Plasmodium</taxon>
        <taxon>Plasmodium (Plasmodium)</taxon>
    </lineage>
</organism>